<feature type="region of interest" description="Disordered" evidence="17">
    <location>
        <begin position="39"/>
        <end position="64"/>
    </location>
</feature>
<dbReference type="RefSeq" id="XP_049142297.1">
    <property type="nucleotide sequence ID" value="XM_049285154.1"/>
</dbReference>
<dbReference type="PANTHER" id="PTHR23403:SF1">
    <property type="entry name" value="TREHALASE"/>
    <property type="match status" value="1"/>
</dbReference>
<dbReference type="Proteomes" id="UP000830671">
    <property type="component" value="Chromosome 3"/>
</dbReference>
<dbReference type="CDD" id="cd06502">
    <property type="entry name" value="TA_like"/>
    <property type="match status" value="1"/>
</dbReference>
<dbReference type="GO" id="GO:0016829">
    <property type="term" value="F:lyase activity"/>
    <property type="evidence" value="ECO:0007669"/>
    <property type="project" value="UniProtKB-KW"/>
</dbReference>
<evidence type="ECO:0000256" key="11">
    <source>
        <dbReference type="ARBA" id="ARBA00023295"/>
    </source>
</evidence>
<keyword evidence="7" id="KW-0378">Hydrolase</keyword>
<dbReference type="SUPFAM" id="SSF48208">
    <property type="entry name" value="Six-hairpin glycosidases"/>
    <property type="match status" value="1"/>
</dbReference>
<dbReference type="SMART" id="SM00244">
    <property type="entry name" value="PHB"/>
    <property type="match status" value="1"/>
</dbReference>
<dbReference type="Gene3D" id="3.40.640.10">
    <property type="entry name" value="Type I PLP-dependent aspartate aminotransferase-like (Major domain)"/>
    <property type="match status" value="1"/>
</dbReference>
<comment type="subcellular location">
    <subcellularLocation>
        <location evidence="2">Membrane</location>
    </subcellularLocation>
</comment>
<protein>
    <recommendedName>
        <fullName evidence="12">Cytosolic neutral trehalase</fullName>
        <ecNumber evidence="6">3.2.1.28</ecNumber>
    </recommendedName>
    <alternativeName>
        <fullName evidence="13">Alpha,alpha-trehalase</fullName>
    </alternativeName>
    <alternativeName>
        <fullName evidence="14">Alpha,alpha-trehalose glucohydrolase</fullName>
    </alternativeName>
</protein>
<evidence type="ECO:0000256" key="9">
    <source>
        <dbReference type="ARBA" id="ARBA00023136"/>
    </source>
</evidence>
<evidence type="ECO:0000313" key="20">
    <source>
        <dbReference type="Proteomes" id="UP000830671"/>
    </source>
</evidence>
<dbReference type="PROSITE" id="PS50053">
    <property type="entry name" value="UBIQUITIN_2"/>
    <property type="match status" value="1"/>
</dbReference>
<evidence type="ECO:0000256" key="8">
    <source>
        <dbReference type="ARBA" id="ARBA00022898"/>
    </source>
</evidence>
<dbReference type="GO" id="GO:0035632">
    <property type="term" value="C:mitochondrial prohibitin complex"/>
    <property type="evidence" value="ECO:0007669"/>
    <property type="project" value="UniProtKB-ARBA"/>
</dbReference>
<dbReference type="CDD" id="cd03401">
    <property type="entry name" value="SPFH_prohibitin"/>
    <property type="match status" value="1"/>
</dbReference>
<dbReference type="FunFam" id="3.30.479.30:FF:000001">
    <property type="entry name" value="Prohibitin 2"/>
    <property type="match status" value="1"/>
</dbReference>
<evidence type="ECO:0000313" key="19">
    <source>
        <dbReference type="EMBL" id="UQC80667.1"/>
    </source>
</evidence>
<dbReference type="PANTHER" id="PTHR23403">
    <property type="entry name" value="TREHALASE"/>
    <property type="match status" value="1"/>
</dbReference>
<keyword evidence="9" id="KW-0472">Membrane</keyword>
<dbReference type="InterPro" id="IPR001597">
    <property type="entry name" value="ArAA_b-elim_lyase/Thr_aldolase"/>
</dbReference>
<dbReference type="InterPro" id="IPR029071">
    <property type="entry name" value="Ubiquitin-like_domsf"/>
</dbReference>
<dbReference type="SUPFAM" id="SSF54236">
    <property type="entry name" value="Ubiquitin-like"/>
    <property type="match status" value="1"/>
</dbReference>
<evidence type="ECO:0000256" key="3">
    <source>
        <dbReference type="ARBA" id="ARBA00005615"/>
    </source>
</evidence>
<evidence type="ECO:0000256" key="6">
    <source>
        <dbReference type="ARBA" id="ARBA00012757"/>
    </source>
</evidence>
<comment type="similarity">
    <text evidence="3">Belongs to the glycosyl hydrolase 37 family.</text>
</comment>
<name>A0A9Q8SNK7_9PEZI</name>
<dbReference type="GO" id="GO:0005993">
    <property type="term" value="P:trehalose catabolic process"/>
    <property type="evidence" value="ECO:0007669"/>
    <property type="project" value="TreeGrafter"/>
</dbReference>
<dbReference type="SUPFAM" id="SSF53383">
    <property type="entry name" value="PLP-dependent transferases"/>
    <property type="match status" value="1"/>
</dbReference>
<evidence type="ECO:0000256" key="13">
    <source>
        <dbReference type="ARBA" id="ARBA00030473"/>
    </source>
</evidence>
<evidence type="ECO:0000256" key="17">
    <source>
        <dbReference type="SAM" id="MobiDB-lite"/>
    </source>
</evidence>
<dbReference type="EC" id="3.2.1.28" evidence="6"/>
<dbReference type="GO" id="GO:0044283">
    <property type="term" value="P:small molecule biosynthetic process"/>
    <property type="evidence" value="ECO:0007669"/>
    <property type="project" value="UniProtKB-ARBA"/>
</dbReference>
<dbReference type="InterPro" id="IPR019954">
    <property type="entry name" value="Ubiquitin_CS"/>
</dbReference>
<evidence type="ECO:0000256" key="1">
    <source>
        <dbReference type="ARBA" id="ARBA00001933"/>
    </source>
</evidence>
<dbReference type="InterPro" id="IPR015421">
    <property type="entry name" value="PyrdxlP-dep_Trfase_major"/>
</dbReference>
<dbReference type="InterPro" id="IPR015424">
    <property type="entry name" value="PyrdxlP-dep_Trfase"/>
</dbReference>
<dbReference type="Gene3D" id="3.10.20.90">
    <property type="entry name" value="Phosphatidylinositol 3-kinase Catalytic Subunit, Chain A, domain 1"/>
    <property type="match status" value="1"/>
</dbReference>
<evidence type="ECO:0000256" key="12">
    <source>
        <dbReference type="ARBA" id="ARBA00024422"/>
    </source>
</evidence>
<evidence type="ECO:0000256" key="15">
    <source>
        <dbReference type="ARBA" id="ARBA00053189"/>
    </source>
</evidence>
<proteinExistence type="inferred from homology"/>
<dbReference type="KEGG" id="clup:CLUP02_06151"/>
<feature type="compositionally biased region" description="Polar residues" evidence="17">
    <location>
        <begin position="110"/>
        <end position="130"/>
    </location>
</feature>
<dbReference type="EMBL" id="CP019475">
    <property type="protein sequence ID" value="UQC80667.1"/>
    <property type="molecule type" value="Genomic_DNA"/>
</dbReference>
<dbReference type="InterPro" id="IPR023603">
    <property type="entry name" value="Low_specificity_L-TA-like"/>
</dbReference>
<gene>
    <name evidence="19" type="ORF">CLUP02_06151</name>
</gene>
<comment type="cofactor">
    <cofactor evidence="1">
        <name>pyridoxal 5'-phosphate</name>
        <dbReference type="ChEBI" id="CHEBI:597326"/>
    </cofactor>
</comment>
<feature type="region of interest" description="Disordered" evidence="17">
    <location>
        <begin position="110"/>
        <end position="136"/>
    </location>
</feature>
<dbReference type="Gene3D" id="3.30.479.30">
    <property type="entry name" value="Band 7 domain"/>
    <property type="match status" value="1"/>
</dbReference>
<comment type="similarity">
    <text evidence="4">Belongs to the threonine aldolase family.</text>
</comment>
<dbReference type="Pfam" id="PF01204">
    <property type="entry name" value="Trehalase"/>
    <property type="match status" value="1"/>
</dbReference>
<evidence type="ECO:0000256" key="4">
    <source>
        <dbReference type="ARBA" id="ARBA00006966"/>
    </source>
</evidence>
<dbReference type="Pfam" id="PF01145">
    <property type="entry name" value="Band_7"/>
    <property type="match status" value="1"/>
</dbReference>
<dbReference type="PROSITE" id="PS00299">
    <property type="entry name" value="UBIQUITIN_1"/>
    <property type="match status" value="1"/>
</dbReference>
<evidence type="ECO:0000256" key="10">
    <source>
        <dbReference type="ARBA" id="ARBA00023239"/>
    </source>
</evidence>
<comment type="subunit">
    <text evidence="16">The mitochondrial prohibitin complex consists of two subunits (PHB1 and PHB2). The subunits assemble into a membrane-associated ring-shaped supercomplex of approximately 1 mDa. Interacts with ATG24/SNX4; the interaction is direct and plays a role in mitophagy.</text>
</comment>
<evidence type="ECO:0000259" key="18">
    <source>
        <dbReference type="PROSITE" id="PS50053"/>
    </source>
</evidence>
<dbReference type="InterPro" id="IPR001107">
    <property type="entry name" value="Band_7"/>
</dbReference>
<dbReference type="Gene3D" id="1.50.10.10">
    <property type="match status" value="1"/>
</dbReference>
<dbReference type="InterPro" id="IPR038738">
    <property type="entry name" value="Nedd8-like"/>
</dbReference>
<accession>A0A9Q8SNK7</accession>
<dbReference type="Pfam" id="PF01212">
    <property type="entry name" value="Beta_elim_lyase"/>
    <property type="match status" value="1"/>
</dbReference>
<keyword evidence="10" id="KW-0456">Lyase</keyword>
<keyword evidence="11" id="KW-0326">Glycosidase</keyword>
<evidence type="ECO:0000256" key="16">
    <source>
        <dbReference type="ARBA" id="ARBA00066275"/>
    </source>
</evidence>
<sequence length="2403" mass="263813">MTTSLVVPQRPRLRPRTCQLTHRYCVSVWRACIQPAHESISSRPDPRKDEFGQENDQAGTLTNRSPTVPFALRAALRRSHNQPTPQLSTAFNALTRHTFPGFAASIHTSSPRSISGAMSPSAVSNTSNGTAGAPKQNAWAGHLGAAGFDLRSDTMTTPTASMLAAIQNCSLLDDVFVEDPTTMELESHVAALAGKEAALLVLSGTMGNQVALRALLTQPPYSVLSDHRSHIIKYEAGGVASLCGAMIQPVVPRNGAYLTLEDIEAHAALDDDVHTCPTRVISLENTLGGVVTPLAEVKRIVEFARKNNLKLHCDGARMWEAVASGAGSLSEYCSLFDTVSLCFSKGLGAPIGSIVVGDAAQIKHARWVRKSIGGGLRQSGVVAAPARIAVDETFGKGPNGEGGLLKSSHETAKRIGELWTSLGGKLTLPVDTNMCWLDLDAAGCSTQDFIAFGAELGLKLIGNRLVIHYQIAQNQDRVLPKLEQVFRRALEGGSQTTGGEKGPTNMYQPPSAFVSVDYDPIAKSIIVKDRATVQNIMYGEQNQTSSLSHLAYVILMNKHFLRAVGLDTRTPLPIAGSERGVYTFKCALQAFYLHIDRELEYDSPSGPSGCRKSTCGSFKTDGNGISYDYTSTDVTKYWVSPTPPENLAFAPLQAQKLHKEHHSHIACASVSRRWADSRRRRKNMQTRNIEDLEGYSNAADIVVWTNVQVVGICIRMHQDNVRSNFRRSVGKAVSGTAELLRRARLICPITITAWSGEHRTKPLIPRQTGILTAIPKTRLIPSSQDPTVILADVTIPPGGTSCPWTFMELEASPRAERKQNRRPIGAMTLVPRLYHGSPKDWIMRGKLHVVCKQDRRSQPASQLHFSLRVVASNVSSAMPRTQDACDGAELTRTQHIPSPTAPNNGNLLLGRPRKPAGNEGVFIIVLVIMSNILGKPTYIHLGSLPPATGPGLPWPCCGTCPSQATDDPSWRRTRPSFPSRPKASEATADPAPPRAQLNAMVNFALALAAVAVLPRTAQALYENGSVVAPCDSPIYCHGDILKEVELARPFSDSKTFVDMPAIKSLEEIQAAFNNLSKPLSNNTALNDFLRANFAAAGGELKEVPKDQLKTDPKFLDKINDTVIKEFSQKVIAIWPDLTRTYAGSASNCTTCPNSFIPVNHTFVVAGGRFREPYYWDSFWILEGLLRTGGAFTEISKNVIENFLDLVEKLGFVPNGARIYYLNRSQPPLLAQMVRLYVEYTSDRSILERAIPLLIKEHEFWTTNRTVEVNKNGTTYTLNQYNVTNTQPRPESYREDYVTASNASYYSTNGIIYPEVEKLNDTEKARVYANLASGAESGWDYSSRWLSRPADAARDVYFPLRSLNVLETVPVELNSILYWNEMTIAALLNSTNNGTGAVAWTELATKRSQAMYDLMWNSTLSSYFDYNVTSGGQNIYIPKDDDASTLETNTAEAEQQVLFSVSQFYPFWTGAAPSHLKNNPYAVKQAYQRVEKYLDIKKGGIPATNLKTGQQWDQPNVWPPLMHVLMEGLRRTPATFGESDPAWRDVQSLALRLGQRYLDSTFCTWYATGGSTSETPQLQGLTAQSVGTMFEKYGDNSTNVAGGGGEYEVVEGFGWTNGVLLWAVDVFGNDLKRPDCGNITAANVHPAKRSLPQRAVELDSYDASWIKKFVYRDSITVLRLSKWGCRALYLALTQPNVPELETFTEIRVEAALTHGAGLLVMMGQLLPDGACQLPPRAHSKAESTGQHHFLSSARRTVTLNTDLTKLHHLLSYSEAPATHSQSTAKQHRSKLPCLELNTHRTDAPRPRSNLTMSGGRNPMEEAYERFRAVAQQQQKRGGFGGGGMPGGPRGAGMGLAGLVLLGGAAFVAQNALFNVDGGHRAIKYRRTTGVSKEIYSEGGTVPLDIGNENVLTVFLFSGTHLIIPWFETPVTYDVRAKPRNVASLTGTKDLQMVNITCRVLSRPDVKALPQIYRTLGTDYDERVLPSIVNEVLKSVVAQFNASQLITQREMVAKLVRENLSRRAARFNILLDDVSLTHLAFSPEFTAAVEAKQVAQQEAQRAAFVVDKARQEKQAMVVKAQGEARSAELIGDAIKKSKAYVELKKIENARAIAQQMQESGSKNPRRNKASAFGREFSTLYSYNIENWHGLEARKGWWKINPCTTNRTASVILQACYVWDCLSYVEVLSSTAVDLFAAQAVGTGGCLHSFKTCLGWARASQRSPSPAQLTEGPLPHHDFLPADSSRLIVQPSHPQPTNRTTPPSRIRIPHSLAFSTSPRNQNQAHILLSPFHTRNNVNQVCASLSSGPLEAVTRLVRTLTGKEIELDIENEYKARTHPMHCPPNTTDGDREVSQIKEKVEEKEGIPPVQQRLIYGGKQMVDDKSASEYGLEAGATLHLVLALRGGN</sequence>
<dbReference type="FunFam" id="3.40.640.10:FF:000030">
    <property type="entry name" value="Low-specificity L-threonine aldolase"/>
    <property type="match status" value="1"/>
</dbReference>
<dbReference type="InterPro" id="IPR012341">
    <property type="entry name" value="6hp_glycosidase-like_sf"/>
</dbReference>
<feature type="domain" description="Ubiquitin-like" evidence="18">
    <location>
        <begin position="2349"/>
        <end position="2402"/>
    </location>
</feature>
<dbReference type="GeneID" id="73340164"/>
<dbReference type="SMART" id="SM00213">
    <property type="entry name" value="UBQ"/>
    <property type="match status" value="1"/>
</dbReference>
<dbReference type="GO" id="GO:0006520">
    <property type="term" value="P:amino acid metabolic process"/>
    <property type="evidence" value="ECO:0007669"/>
    <property type="project" value="InterPro"/>
</dbReference>
<dbReference type="SUPFAM" id="SSF117892">
    <property type="entry name" value="Band 7/SPFH domain"/>
    <property type="match status" value="1"/>
</dbReference>
<dbReference type="Gene3D" id="3.90.1150.10">
    <property type="entry name" value="Aspartate Aminotransferase, domain 1"/>
    <property type="match status" value="1"/>
</dbReference>
<evidence type="ECO:0000256" key="14">
    <source>
        <dbReference type="ARBA" id="ARBA00031637"/>
    </source>
</evidence>
<dbReference type="PROSITE" id="PS00928">
    <property type="entry name" value="TREHALASE_2"/>
    <property type="match status" value="1"/>
</dbReference>
<keyword evidence="20" id="KW-1185">Reference proteome</keyword>
<reference evidence="19" key="1">
    <citation type="journal article" date="2021" name="Mol. Plant Microbe Interact.">
        <title>Complete Genome Sequence of the Plant-Pathogenic Fungus Colletotrichum lupini.</title>
        <authorList>
            <person name="Baroncelli R."/>
            <person name="Pensec F."/>
            <person name="Da Lio D."/>
            <person name="Boufleur T."/>
            <person name="Vicente I."/>
            <person name="Sarrocco S."/>
            <person name="Picot A."/>
            <person name="Baraldi E."/>
            <person name="Sukno S."/>
            <person name="Thon M."/>
            <person name="Le Floch G."/>
        </authorList>
    </citation>
    <scope>NUCLEOTIDE SEQUENCE</scope>
    <source>
        <strain evidence="19">IMI 504893</strain>
    </source>
</reference>
<feature type="compositionally biased region" description="Polar residues" evidence="17">
    <location>
        <begin position="54"/>
        <end position="64"/>
    </location>
</feature>
<keyword evidence="8" id="KW-0663">Pyridoxal phosphate</keyword>
<dbReference type="CDD" id="cd01806">
    <property type="entry name" value="Ubl_NEDD8"/>
    <property type="match status" value="1"/>
</dbReference>
<comment type="similarity">
    <text evidence="5">Belongs to the prohibitin family.</text>
</comment>
<dbReference type="Pfam" id="PF00240">
    <property type="entry name" value="ubiquitin"/>
    <property type="match status" value="1"/>
</dbReference>
<dbReference type="PRINTS" id="PR00679">
    <property type="entry name" value="PROHIBITIN"/>
</dbReference>
<feature type="region of interest" description="Disordered" evidence="17">
    <location>
        <begin position="964"/>
        <end position="992"/>
    </location>
</feature>
<evidence type="ECO:0000256" key="7">
    <source>
        <dbReference type="ARBA" id="ARBA00022801"/>
    </source>
</evidence>
<dbReference type="InterPro" id="IPR000163">
    <property type="entry name" value="Prohibitin"/>
</dbReference>
<evidence type="ECO:0000256" key="5">
    <source>
        <dbReference type="ARBA" id="ARBA00009658"/>
    </source>
</evidence>
<comment type="function">
    <text evidence="15">Prohibitin probably acts as a holdase/unfoldase for the stabilization of newly synthesized mitochondrial proteins. Involved in mitophagy. Required for the switch to necrotrophic growth.</text>
</comment>
<dbReference type="InterPro" id="IPR015422">
    <property type="entry name" value="PyrdxlP-dep_Trfase_small"/>
</dbReference>
<organism evidence="19 20">
    <name type="scientific">Colletotrichum lupini</name>
    <dbReference type="NCBI Taxonomy" id="145971"/>
    <lineage>
        <taxon>Eukaryota</taxon>
        <taxon>Fungi</taxon>
        <taxon>Dikarya</taxon>
        <taxon>Ascomycota</taxon>
        <taxon>Pezizomycotina</taxon>
        <taxon>Sordariomycetes</taxon>
        <taxon>Hypocreomycetidae</taxon>
        <taxon>Glomerellales</taxon>
        <taxon>Glomerellaceae</taxon>
        <taxon>Colletotrichum</taxon>
        <taxon>Colletotrichum acutatum species complex</taxon>
    </lineage>
</organism>
<dbReference type="InterPro" id="IPR000626">
    <property type="entry name" value="Ubiquitin-like_dom"/>
</dbReference>
<evidence type="ECO:0000256" key="2">
    <source>
        <dbReference type="ARBA" id="ARBA00004370"/>
    </source>
</evidence>
<dbReference type="InterPro" id="IPR018232">
    <property type="entry name" value="Glyco_hydro_37_CS"/>
</dbReference>
<dbReference type="InterPro" id="IPR008928">
    <property type="entry name" value="6-hairpin_glycosidase_sf"/>
</dbReference>
<dbReference type="GO" id="GO:0000423">
    <property type="term" value="P:mitophagy"/>
    <property type="evidence" value="ECO:0007669"/>
    <property type="project" value="UniProtKB-ARBA"/>
</dbReference>
<dbReference type="NCBIfam" id="NF041359">
    <property type="entry name" value="GntG_guanitoxin"/>
    <property type="match status" value="1"/>
</dbReference>
<dbReference type="InterPro" id="IPR001661">
    <property type="entry name" value="Glyco_hydro_37"/>
</dbReference>
<dbReference type="GO" id="GO:0004555">
    <property type="term" value="F:alpha,alpha-trehalase activity"/>
    <property type="evidence" value="ECO:0007669"/>
    <property type="project" value="UniProtKB-EC"/>
</dbReference>
<dbReference type="InterPro" id="IPR036013">
    <property type="entry name" value="Band_7/SPFH_dom_sf"/>
</dbReference>